<dbReference type="InterPro" id="IPR018527">
    <property type="entry name" value="Rubredoxin_Fe_BS"/>
</dbReference>
<evidence type="ECO:0000256" key="3">
    <source>
        <dbReference type="ARBA" id="ARBA00006442"/>
    </source>
</evidence>
<evidence type="ECO:0000256" key="5">
    <source>
        <dbReference type="ARBA" id="ARBA00022490"/>
    </source>
</evidence>
<evidence type="ECO:0000256" key="1">
    <source>
        <dbReference type="ARBA" id="ARBA00001974"/>
    </source>
</evidence>
<evidence type="ECO:0000256" key="6">
    <source>
        <dbReference type="ARBA" id="ARBA00022630"/>
    </source>
</evidence>
<dbReference type="Proteomes" id="UP001556709">
    <property type="component" value="Unassembled WGS sequence"/>
</dbReference>
<dbReference type="PRINTS" id="PR00163">
    <property type="entry name" value="RUBREDOXIN"/>
</dbReference>
<evidence type="ECO:0000313" key="14">
    <source>
        <dbReference type="EMBL" id="MEX0469104.1"/>
    </source>
</evidence>
<dbReference type="Gene3D" id="3.30.390.120">
    <property type="match status" value="1"/>
</dbReference>
<keyword evidence="10" id="KW-0560">Oxidoreductase</keyword>
<dbReference type="InterPro" id="IPR023753">
    <property type="entry name" value="FAD/NAD-binding_dom"/>
</dbReference>
<dbReference type="RefSeq" id="WP_367958663.1">
    <property type="nucleotide sequence ID" value="NZ_JBAKFK010000002.1"/>
</dbReference>
<feature type="domain" description="Rubredoxin-like" evidence="13">
    <location>
        <begin position="9"/>
        <end position="60"/>
    </location>
</feature>
<dbReference type="PANTHER" id="PTHR43429:SF3">
    <property type="entry name" value="NITRITE REDUCTASE [NAD(P)H]"/>
    <property type="match status" value="1"/>
</dbReference>
<dbReference type="InterPro" id="IPR036188">
    <property type="entry name" value="FAD/NAD-bd_sf"/>
</dbReference>
<evidence type="ECO:0000256" key="7">
    <source>
        <dbReference type="ARBA" id="ARBA00022723"/>
    </source>
</evidence>
<comment type="caution">
    <text evidence="14">The sequence shown here is derived from an EMBL/GenBank/DDBJ whole genome shotgun (WGS) entry which is preliminary data.</text>
</comment>
<dbReference type="InterPro" id="IPR024935">
    <property type="entry name" value="Rubredoxin_dom"/>
</dbReference>
<dbReference type="PANTHER" id="PTHR43429">
    <property type="entry name" value="PYRIDINE NUCLEOTIDE-DISULFIDE OXIDOREDUCTASE DOMAIN-CONTAINING"/>
    <property type="match status" value="1"/>
</dbReference>
<keyword evidence="12" id="KW-0520">NAD</keyword>
<dbReference type="InterPro" id="IPR041364">
    <property type="entry name" value="Rbx-bd"/>
</dbReference>
<evidence type="ECO:0000256" key="11">
    <source>
        <dbReference type="ARBA" id="ARBA00023004"/>
    </source>
</evidence>
<comment type="subcellular location">
    <subcellularLocation>
        <location evidence="2">Cytoplasm</location>
    </subcellularLocation>
</comment>
<accession>A0ABV3TEJ3</accession>
<evidence type="ECO:0000256" key="4">
    <source>
        <dbReference type="ARBA" id="ARBA00022448"/>
    </source>
</evidence>
<keyword evidence="11" id="KW-0408">Iron</keyword>
<dbReference type="EMBL" id="JBAKFM010000002">
    <property type="protein sequence ID" value="MEX0469104.1"/>
    <property type="molecule type" value="Genomic_DNA"/>
</dbReference>
<proteinExistence type="inferred from homology"/>
<dbReference type="Pfam" id="PF00301">
    <property type="entry name" value="Rubredoxin"/>
    <property type="match status" value="1"/>
</dbReference>
<sequence>MPSPNEHGPRQYICVVCGYIYDEREGDPEGGLPPGTRFEDIPDDWVCPDCGVSKADFVPLEAAAADRPATTPEQTAVVSDANQTVIVGAGMAGWAAAESLRQADPARSIVLITADSGDYYPKPRLSTAAGEALEPDALILKKGIEQAAQLGVSLLSQTRVLRIDRKRRRVITPRGGVPYAKLILACGARQRTLPDTGEADSQPLTVNHLADYRKLRSGIDGKTARVLIIGGGLIGCEFANDLTVAGHHVTMLERADYLLPGLIPAELAQTLRARLEASGATIQTGCSLVTLKGTRETGFLARFDNHSTWQGDMVVSALGLIPNRGLAADAGLATGRGITVDERLRTSDADIHALGDCAEFEGILRPYVRALRRQAEVIAAALSSDPSIDTYTGSPDTVNIKTTLYPIAVRTPPHAGEWQPIDTHQWIHRSDGRCTGFALGGGAVAESKRAERWIGEPA</sequence>
<dbReference type="InterPro" id="IPR050260">
    <property type="entry name" value="FAD-bd_OxRdtase"/>
</dbReference>
<comment type="cofactor">
    <cofactor evidence="1">
        <name>FAD</name>
        <dbReference type="ChEBI" id="CHEBI:57692"/>
    </cofactor>
</comment>
<dbReference type="PROSITE" id="PS50903">
    <property type="entry name" value="RUBREDOXIN_LIKE"/>
    <property type="match status" value="1"/>
</dbReference>
<dbReference type="PRINTS" id="PR00368">
    <property type="entry name" value="FADPNR"/>
</dbReference>
<dbReference type="CDD" id="cd00730">
    <property type="entry name" value="rubredoxin"/>
    <property type="match status" value="1"/>
</dbReference>
<dbReference type="Pfam" id="PF18113">
    <property type="entry name" value="Rbx_binding"/>
    <property type="match status" value="1"/>
</dbReference>
<keyword evidence="6" id="KW-0285">Flavoprotein</keyword>
<evidence type="ECO:0000256" key="8">
    <source>
        <dbReference type="ARBA" id="ARBA00022827"/>
    </source>
</evidence>
<evidence type="ECO:0000259" key="13">
    <source>
        <dbReference type="PROSITE" id="PS50903"/>
    </source>
</evidence>
<evidence type="ECO:0000256" key="10">
    <source>
        <dbReference type="ARBA" id="ARBA00023002"/>
    </source>
</evidence>
<keyword evidence="4" id="KW-0813">Transport</keyword>
<evidence type="ECO:0000256" key="9">
    <source>
        <dbReference type="ARBA" id="ARBA00022982"/>
    </source>
</evidence>
<gene>
    <name evidence="14" type="ORF">V6X73_05125</name>
</gene>
<dbReference type="Gene3D" id="2.20.28.10">
    <property type="match status" value="1"/>
</dbReference>
<dbReference type="Pfam" id="PF07992">
    <property type="entry name" value="Pyr_redox_2"/>
    <property type="match status" value="1"/>
</dbReference>
<dbReference type="SUPFAM" id="SSF57802">
    <property type="entry name" value="Rubredoxin-like"/>
    <property type="match status" value="1"/>
</dbReference>
<protein>
    <submittedName>
        <fullName evidence="14">FAD-dependent oxidoreductase</fullName>
    </submittedName>
</protein>
<organism evidence="14 15">
    <name type="scientific">Spiribacter pallidus</name>
    <dbReference type="NCBI Taxonomy" id="1987936"/>
    <lineage>
        <taxon>Bacteria</taxon>
        <taxon>Pseudomonadati</taxon>
        <taxon>Pseudomonadota</taxon>
        <taxon>Gammaproteobacteria</taxon>
        <taxon>Chromatiales</taxon>
        <taxon>Ectothiorhodospiraceae</taxon>
        <taxon>Spiribacter</taxon>
    </lineage>
</organism>
<keyword evidence="7" id="KW-0479">Metal-binding</keyword>
<dbReference type="InterPro" id="IPR024934">
    <property type="entry name" value="Rubredoxin-like_dom"/>
</dbReference>
<name>A0ABV3TEJ3_9GAMM</name>
<evidence type="ECO:0000313" key="15">
    <source>
        <dbReference type="Proteomes" id="UP001556709"/>
    </source>
</evidence>
<dbReference type="PRINTS" id="PR00411">
    <property type="entry name" value="PNDRDTASEI"/>
</dbReference>
<keyword evidence="9" id="KW-0249">Electron transport</keyword>
<reference evidence="14 15" key="1">
    <citation type="submission" date="2024-02" db="EMBL/GenBank/DDBJ databases">
        <title>New especies of Spiribacter isolated from saline water.</title>
        <authorList>
            <person name="Leon M.J."/>
            <person name="De La Haba R."/>
            <person name="Sanchez-Porro C."/>
            <person name="Ventosa A."/>
        </authorList>
    </citation>
    <scope>NUCLEOTIDE SEQUENCE [LARGE SCALE GENOMIC DNA]</scope>
    <source>
        <strain evidence="15">ag22IC6-390</strain>
    </source>
</reference>
<comment type="similarity">
    <text evidence="3">Belongs to the FAD-dependent oxidoreductase family.</text>
</comment>
<dbReference type="PROSITE" id="PS00202">
    <property type="entry name" value="RUBREDOXIN"/>
    <property type="match status" value="1"/>
</dbReference>
<keyword evidence="8" id="KW-0274">FAD</keyword>
<evidence type="ECO:0000256" key="12">
    <source>
        <dbReference type="ARBA" id="ARBA00023027"/>
    </source>
</evidence>
<keyword evidence="15" id="KW-1185">Reference proteome</keyword>
<evidence type="ECO:0000256" key="2">
    <source>
        <dbReference type="ARBA" id="ARBA00004496"/>
    </source>
</evidence>
<keyword evidence="5" id="KW-0963">Cytoplasm</keyword>
<dbReference type="SUPFAM" id="SSF51905">
    <property type="entry name" value="FAD/NAD(P)-binding domain"/>
    <property type="match status" value="2"/>
</dbReference>
<dbReference type="Gene3D" id="3.50.50.60">
    <property type="entry name" value="FAD/NAD(P)-binding domain"/>
    <property type="match status" value="2"/>
</dbReference>